<keyword evidence="2" id="KW-1133">Transmembrane helix</keyword>
<feature type="compositionally biased region" description="Low complexity" evidence="1">
    <location>
        <begin position="163"/>
        <end position="177"/>
    </location>
</feature>
<evidence type="ECO:0000256" key="1">
    <source>
        <dbReference type="SAM" id="MobiDB-lite"/>
    </source>
</evidence>
<comment type="caution">
    <text evidence="4">The sequence shown here is derived from an EMBL/GenBank/DDBJ whole genome shotgun (WGS) entry which is preliminary data.</text>
</comment>
<protein>
    <submittedName>
        <fullName evidence="4">DUF2231 domain-containing protein</fullName>
    </submittedName>
</protein>
<feature type="transmembrane region" description="Helical" evidence="2">
    <location>
        <begin position="80"/>
        <end position="101"/>
    </location>
</feature>
<evidence type="ECO:0000313" key="4">
    <source>
        <dbReference type="EMBL" id="MFC0527407.1"/>
    </source>
</evidence>
<proteinExistence type="predicted"/>
<organism evidence="4 5">
    <name type="scientific">Phytohabitans kaempferiae</name>
    <dbReference type="NCBI Taxonomy" id="1620943"/>
    <lineage>
        <taxon>Bacteria</taxon>
        <taxon>Bacillati</taxon>
        <taxon>Actinomycetota</taxon>
        <taxon>Actinomycetes</taxon>
        <taxon>Micromonosporales</taxon>
        <taxon>Micromonosporaceae</taxon>
    </lineage>
</organism>
<evidence type="ECO:0000256" key="2">
    <source>
        <dbReference type="SAM" id="Phobius"/>
    </source>
</evidence>
<dbReference type="InterPro" id="IPR019251">
    <property type="entry name" value="DUF2231_TM"/>
</dbReference>
<dbReference type="EMBL" id="JBHLUH010000009">
    <property type="protein sequence ID" value="MFC0527407.1"/>
    <property type="molecule type" value="Genomic_DNA"/>
</dbReference>
<feature type="transmembrane region" description="Helical" evidence="2">
    <location>
        <begin position="12"/>
        <end position="33"/>
    </location>
</feature>
<reference evidence="4 5" key="1">
    <citation type="submission" date="2024-09" db="EMBL/GenBank/DDBJ databases">
        <authorList>
            <person name="Sun Q."/>
            <person name="Mori K."/>
        </authorList>
    </citation>
    <scope>NUCLEOTIDE SEQUENCE [LARGE SCALE GENOMIC DNA]</scope>
    <source>
        <strain evidence="4 5">TBRC 3947</strain>
    </source>
</reference>
<feature type="transmembrane region" description="Helical" evidence="2">
    <location>
        <begin position="45"/>
        <end position="68"/>
    </location>
</feature>
<gene>
    <name evidence="4" type="ORF">ACFFIA_07020</name>
</gene>
<keyword evidence="2" id="KW-0472">Membrane</keyword>
<dbReference type="RefSeq" id="WP_377247262.1">
    <property type="nucleotide sequence ID" value="NZ_JBHLUH010000009.1"/>
</dbReference>
<dbReference type="Pfam" id="PF09990">
    <property type="entry name" value="DUF2231"/>
    <property type="match status" value="1"/>
</dbReference>
<feature type="region of interest" description="Disordered" evidence="1">
    <location>
        <begin position="147"/>
        <end position="177"/>
    </location>
</feature>
<keyword evidence="5" id="KW-1185">Reference proteome</keyword>
<feature type="transmembrane region" description="Helical" evidence="2">
    <location>
        <begin position="113"/>
        <end position="131"/>
    </location>
</feature>
<name>A0ABV6LY93_9ACTN</name>
<accession>A0ABV6LY93</accession>
<feature type="domain" description="DUF2231" evidence="3">
    <location>
        <begin position="9"/>
        <end position="144"/>
    </location>
</feature>
<evidence type="ECO:0000313" key="5">
    <source>
        <dbReference type="Proteomes" id="UP001589867"/>
    </source>
</evidence>
<evidence type="ECO:0000259" key="3">
    <source>
        <dbReference type="Pfam" id="PF09990"/>
    </source>
</evidence>
<keyword evidence="2" id="KW-0812">Transmembrane</keyword>
<sequence>MKTRVRVLGHPVHPMLVVFPLGLFVTGTIFDLIHLFSDNGVFAEVGFWMISAGIIGAVLAALTGFADFTSIPSGTRAKRVGRVHGLLNAAVLVLFVIAWLIRVGNTNHAAGGGAFALEVIAVALGGTAAWFGGELVDRLGIGVHERAHPDAPSSLGGPGTGTGAARPATGRPRTSQM</sequence>
<dbReference type="Proteomes" id="UP001589867">
    <property type="component" value="Unassembled WGS sequence"/>
</dbReference>